<evidence type="ECO:0000256" key="9">
    <source>
        <dbReference type="ARBA" id="ARBA00022927"/>
    </source>
</evidence>
<dbReference type="Proteomes" id="UP000029868">
    <property type="component" value="Unassembled WGS sequence"/>
</dbReference>
<organism evidence="14 15">
    <name type="scientific">Colwellia psychrerythraea</name>
    <name type="common">Vibrio psychroerythus</name>
    <dbReference type="NCBI Taxonomy" id="28229"/>
    <lineage>
        <taxon>Bacteria</taxon>
        <taxon>Pseudomonadati</taxon>
        <taxon>Pseudomonadota</taxon>
        <taxon>Gammaproteobacteria</taxon>
        <taxon>Alteromonadales</taxon>
        <taxon>Colwelliaceae</taxon>
        <taxon>Colwellia</taxon>
    </lineage>
</organism>
<keyword evidence="6" id="KW-1003">Cell membrane</keyword>
<evidence type="ECO:0000256" key="4">
    <source>
        <dbReference type="ARBA" id="ARBA00011471"/>
    </source>
</evidence>
<evidence type="ECO:0000313" key="15">
    <source>
        <dbReference type="Proteomes" id="UP000029868"/>
    </source>
</evidence>
<dbReference type="RefSeq" id="WP_052093388.1">
    <property type="nucleotide sequence ID" value="NZ_JQEC01000002.1"/>
</dbReference>
<evidence type="ECO:0000256" key="3">
    <source>
        <dbReference type="ARBA" id="ARBA00005811"/>
    </source>
</evidence>
<keyword evidence="11 13" id="KW-0472">Membrane</keyword>
<dbReference type="EMBL" id="JQEC01000002">
    <property type="protein sequence ID" value="KGJ97533.1"/>
    <property type="molecule type" value="Genomic_DNA"/>
</dbReference>
<dbReference type="Pfam" id="PF02472">
    <property type="entry name" value="ExbD"/>
    <property type="match status" value="1"/>
</dbReference>
<dbReference type="GO" id="GO:0005886">
    <property type="term" value="C:plasma membrane"/>
    <property type="evidence" value="ECO:0007669"/>
    <property type="project" value="UniProtKB-SubCell"/>
</dbReference>
<protein>
    <submittedName>
        <fullName evidence="14">Biopolymer transport protein ExbD/TolR</fullName>
    </submittedName>
</protein>
<gene>
    <name evidence="14" type="ORF">GAB14E_1122</name>
</gene>
<evidence type="ECO:0000313" key="14">
    <source>
        <dbReference type="EMBL" id="KGJ97533.1"/>
    </source>
</evidence>
<sequence>MMFGGEFDDEQEMMSEINMTPLVDVMLVLLIIFIITVPVLTQTVAVELPKVADKTTPSSPTSLSLVITKQGQLLWQQQIVSREELTNIFADIVLQDPQPKIQLQGDAEVPYEHVVKVMALAQKSGVESLGFVTTVL</sequence>
<name>A0A099L6M5_COLPS</name>
<keyword evidence="5 12" id="KW-0813">Transport</keyword>
<dbReference type="GO" id="GO:0022857">
    <property type="term" value="F:transmembrane transporter activity"/>
    <property type="evidence" value="ECO:0007669"/>
    <property type="project" value="InterPro"/>
</dbReference>
<evidence type="ECO:0000256" key="6">
    <source>
        <dbReference type="ARBA" id="ARBA00022475"/>
    </source>
</evidence>
<dbReference type="InterPro" id="IPR003400">
    <property type="entry name" value="ExbD"/>
</dbReference>
<evidence type="ECO:0000256" key="11">
    <source>
        <dbReference type="ARBA" id="ARBA00023136"/>
    </source>
</evidence>
<proteinExistence type="inferred from homology"/>
<keyword evidence="7" id="KW-0997">Cell inner membrane</keyword>
<evidence type="ECO:0000256" key="7">
    <source>
        <dbReference type="ARBA" id="ARBA00022519"/>
    </source>
</evidence>
<dbReference type="OrthoDB" id="9798629at2"/>
<accession>A0A099L6M5</accession>
<keyword evidence="8 12" id="KW-0812">Transmembrane</keyword>
<dbReference type="GO" id="GO:0015031">
    <property type="term" value="P:protein transport"/>
    <property type="evidence" value="ECO:0007669"/>
    <property type="project" value="UniProtKB-KW"/>
</dbReference>
<dbReference type="Gene3D" id="3.30.420.270">
    <property type="match status" value="1"/>
</dbReference>
<comment type="similarity">
    <text evidence="3 12">Belongs to the ExbD/TolR family.</text>
</comment>
<dbReference type="PANTHER" id="PTHR30558:SF12">
    <property type="entry name" value="BIOPOLYMER TRANSPORT PROTEIN EXBD"/>
    <property type="match status" value="1"/>
</dbReference>
<comment type="subcellular location">
    <subcellularLocation>
        <location evidence="2">Cell inner membrane</location>
        <topology evidence="2">Single-pass type II membrane protein</topology>
    </subcellularLocation>
    <subcellularLocation>
        <location evidence="12">Cell membrane</location>
        <topology evidence="12">Single-pass type II membrane protein</topology>
    </subcellularLocation>
</comment>
<comment type="subunit">
    <text evidence="4">The accessory proteins ExbB and ExbD seem to form a complex with TonB.</text>
</comment>
<evidence type="ECO:0000256" key="5">
    <source>
        <dbReference type="ARBA" id="ARBA00022448"/>
    </source>
</evidence>
<evidence type="ECO:0000256" key="10">
    <source>
        <dbReference type="ARBA" id="ARBA00022989"/>
    </source>
</evidence>
<evidence type="ECO:0000256" key="2">
    <source>
        <dbReference type="ARBA" id="ARBA00004249"/>
    </source>
</evidence>
<feature type="transmembrane region" description="Helical" evidence="13">
    <location>
        <begin position="21"/>
        <end position="40"/>
    </location>
</feature>
<comment type="caution">
    <text evidence="14">The sequence shown here is derived from an EMBL/GenBank/DDBJ whole genome shotgun (WGS) entry which is preliminary data.</text>
</comment>
<evidence type="ECO:0000256" key="1">
    <source>
        <dbReference type="ARBA" id="ARBA00003540"/>
    </source>
</evidence>
<evidence type="ECO:0000256" key="13">
    <source>
        <dbReference type="SAM" id="Phobius"/>
    </source>
</evidence>
<dbReference type="PATRIC" id="fig|28229.3.peg.278"/>
<keyword evidence="9 12" id="KW-0653">Protein transport</keyword>
<dbReference type="AlphaFoldDB" id="A0A099L6M5"/>
<comment type="function">
    <text evidence="1">Involved in the TonB-dependent energy-dependent transport of various receptor-bound substrates.</text>
</comment>
<evidence type="ECO:0000256" key="8">
    <source>
        <dbReference type="ARBA" id="ARBA00022692"/>
    </source>
</evidence>
<keyword evidence="10 13" id="KW-1133">Transmembrane helix</keyword>
<reference evidence="14 15" key="1">
    <citation type="submission" date="2014-08" db="EMBL/GenBank/DDBJ databases">
        <title>Genomic and Phenotypic Diversity of Colwellia psychrerythraea strains from Disparate Marine Basins.</title>
        <authorList>
            <person name="Techtmann S.M."/>
            <person name="Stelling S.C."/>
            <person name="Utturkar S.M."/>
            <person name="Alshibli N."/>
            <person name="Harris A."/>
            <person name="Brown S.D."/>
            <person name="Hazen T.C."/>
        </authorList>
    </citation>
    <scope>NUCLEOTIDE SEQUENCE [LARGE SCALE GENOMIC DNA]</scope>
    <source>
        <strain evidence="14 15">GAB14E</strain>
    </source>
</reference>
<dbReference type="PANTHER" id="PTHR30558">
    <property type="entry name" value="EXBD MEMBRANE COMPONENT OF PMF-DRIVEN MACROMOLECULE IMPORT SYSTEM"/>
    <property type="match status" value="1"/>
</dbReference>
<evidence type="ECO:0000256" key="12">
    <source>
        <dbReference type="RuleBase" id="RU003879"/>
    </source>
</evidence>